<reference evidence="4" key="3">
    <citation type="submission" date="2015-04" db="UniProtKB">
        <authorList>
            <consortium name="EnsemblPlants"/>
        </authorList>
    </citation>
    <scope>IDENTIFICATION</scope>
    <source>
        <strain evidence="4">cv. Jemalong A17</strain>
    </source>
</reference>
<keyword evidence="5" id="KW-1185">Reference proteome</keyword>
<dbReference type="PANTHER" id="PTHR31672">
    <property type="entry name" value="BNACNNG10540D PROTEIN"/>
    <property type="match status" value="1"/>
</dbReference>
<dbReference type="SMART" id="SM00256">
    <property type="entry name" value="FBOX"/>
    <property type="match status" value="1"/>
</dbReference>
<reference evidence="2 5" key="1">
    <citation type="journal article" date="2011" name="Nature">
        <title>The Medicago genome provides insight into the evolution of rhizobial symbioses.</title>
        <authorList>
            <person name="Young N.D."/>
            <person name="Debelle F."/>
            <person name="Oldroyd G.E."/>
            <person name="Geurts R."/>
            <person name="Cannon S.B."/>
            <person name="Udvardi M.K."/>
            <person name="Benedito V.A."/>
            <person name="Mayer K.F."/>
            <person name="Gouzy J."/>
            <person name="Schoof H."/>
            <person name="Van de Peer Y."/>
            <person name="Proost S."/>
            <person name="Cook D.R."/>
            <person name="Meyers B.C."/>
            <person name="Spannagl M."/>
            <person name="Cheung F."/>
            <person name="De Mita S."/>
            <person name="Krishnakumar V."/>
            <person name="Gundlach H."/>
            <person name="Zhou S."/>
            <person name="Mudge J."/>
            <person name="Bharti A.K."/>
            <person name="Murray J.D."/>
            <person name="Naoumkina M.A."/>
            <person name="Rosen B."/>
            <person name="Silverstein K.A."/>
            <person name="Tang H."/>
            <person name="Rombauts S."/>
            <person name="Zhao P.X."/>
            <person name="Zhou P."/>
            <person name="Barbe V."/>
            <person name="Bardou P."/>
            <person name="Bechner M."/>
            <person name="Bellec A."/>
            <person name="Berger A."/>
            <person name="Berges H."/>
            <person name="Bidwell S."/>
            <person name="Bisseling T."/>
            <person name="Choisne N."/>
            <person name="Couloux A."/>
            <person name="Denny R."/>
            <person name="Deshpande S."/>
            <person name="Dai X."/>
            <person name="Doyle J.J."/>
            <person name="Dudez A.M."/>
            <person name="Farmer A.D."/>
            <person name="Fouteau S."/>
            <person name="Franken C."/>
            <person name="Gibelin C."/>
            <person name="Gish J."/>
            <person name="Goldstein S."/>
            <person name="Gonzalez A.J."/>
            <person name="Green P.J."/>
            <person name="Hallab A."/>
            <person name="Hartog M."/>
            <person name="Hua A."/>
            <person name="Humphray S.J."/>
            <person name="Jeong D.H."/>
            <person name="Jing Y."/>
            <person name="Jocker A."/>
            <person name="Kenton S.M."/>
            <person name="Kim D.J."/>
            <person name="Klee K."/>
            <person name="Lai H."/>
            <person name="Lang C."/>
            <person name="Lin S."/>
            <person name="Macmil S.L."/>
            <person name="Magdelenat G."/>
            <person name="Matthews L."/>
            <person name="McCorrison J."/>
            <person name="Monaghan E.L."/>
            <person name="Mun J.H."/>
            <person name="Najar F.Z."/>
            <person name="Nicholson C."/>
            <person name="Noirot C."/>
            <person name="O'Bleness M."/>
            <person name="Paule C.R."/>
            <person name="Poulain J."/>
            <person name="Prion F."/>
            <person name="Qin B."/>
            <person name="Qu C."/>
            <person name="Retzel E.F."/>
            <person name="Riddle C."/>
            <person name="Sallet E."/>
            <person name="Samain S."/>
            <person name="Samson N."/>
            <person name="Sanders I."/>
            <person name="Saurat O."/>
            <person name="Scarpelli C."/>
            <person name="Schiex T."/>
            <person name="Segurens B."/>
            <person name="Severin A.J."/>
            <person name="Sherrier D.J."/>
            <person name="Shi R."/>
            <person name="Sims S."/>
            <person name="Singer S.R."/>
            <person name="Sinharoy S."/>
            <person name="Sterck L."/>
            <person name="Viollet A."/>
            <person name="Wang B.B."/>
            <person name="Wang K."/>
            <person name="Wang M."/>
            <person name="Wang X."/>
            <person name="Warfsmann J."/>
            <person name="Weissenbach J."/>
            <person name="White D.D."/>
            <person name="White J.D."/>
            <person name="Wiley G.B."/>
            <person name="Wincker P."/>
            <person name="Xing Y."/>
            <person name="Yang L."/>
            <person name="Yao Z."/>
            <person name="Ying F."/>
            <person name="Zhai J."/>
            <person name="Zhou L."/>
            <person name="Zuber A."/>
            <person name="Denarie J."/>
            <person name="Dixon R.A."/>
            <person name="May G.D."/>
            <person name="Schwartz D.C."/>
            <person name="Rogers J."/>
            <person name="Quetier F."/>
            <person name="Town C.D."/>
            <person name="Roe B.A."/>
        </authorList>
    </citation>
    <scope>NUCLEOTIDE SEQUENCE [LARGE SCALE GENOMIC DNA]</scope>
    <source>
        <strain evidence="2">A17</strain>
        <strain evidence="4 5">cv. Jemalong A17</strain>
    </source>
</reference>
<dbReference type="Gene3D" id="1.20.1280.50">
    <property type="match status" value="1"/>
</dbReference>
<dbReference type="OrthoDB" id="1555129at2759"/>
<proteinExistence type="predicted"/>
<gene>
    <name evidence="4" type="primary">11419724</name>
    <name evidence="2" type="ordered locus">MTR_4g055820</name>
    <name evidence="3" type="ORF">MtrunA17_Chr4g0027401</name>
</gene>
<dbReference type="InterPro" id="IPR017451">
    <property type="entry name" value="F-box-assoc_interact_dom"/>
</dbReference>
<dbReference type="NCBIfam" id="TIGR01640">
    <property type="entry name" value="F_box_assoc_1"/>
    <property type="match status" value="1"/>
</dbReference>
<name>G7JM60_MEDTR</name>
<dbReference type="KEGG" id="mtr:11419724"/>
<dbReference type="InterPro" id="IPR050796">
    <property type="entry name" value="SCF_F-box_component"/>
</dbReference>
<evidence type="ECO:0000313" key="5">
    <source>
        <dbReference type="Proteomes" id="UP000002051"/>
    </source>
</evidence>
<dbReference type="Proteomes" id="UP000002051">
    <property type="component" value="Chromosome 4"/>
</dbReference>
<dbReference type="InterPro" id="IPR001810">
    <property type="entry name" value="F-box_dom"/>
</dbReference>
<accession>G7JM60</accession>
<dbReference type="Pfam" id="PF00646">
    <property type="entry name" value="F-box"/>
    <property type="match status" value="1"/>
</dbReference>
<dbReference type="Gramene" id="rna22913">
    <property type="protein sequence ID" value="RHN60582.1"/>
    <property type="gene ID" value="gene22913"/>
</dbReference>
<dbReference type="EMBL" id="CM001220">
    <property type="protein sequence ID" value="AES88493.2"/>
    <property type="molecule type" value="Genomic_DNA"/>
</dbReference>
<dbReference type="InterPro" id="IPR006527">
    <property type="entry name" value="F-box-assoc_dom_typ1"/>
</dbReference>
<evidence type="ECO:0000313" key="4">
    <source>
        <dbReference type="EnsemblPlants" id="AES88493"/>
    </source>
</evidence>
<evidence type="ECO:0000313" key="3">
    <source>
        <dbReference type="EMBL" id="RHN60582.1"/>
    </source>
</evidence>
<reference evidence="2 5" key="2">
    <citation type="journal article" date="2014" name="BMC Genomics">
        <title>An improved genome release (version Mt4.0) for the model legume Medicago truncatula.</title>
        <authorList>
            <person name="Tang H."/>
            <person name="Krishnakumar V."/>
            <person name="Bidwell S."/>
            <person name="Rosen B."/>
            <person name="Chan A."/>
            <person name="Zhou S."/>
            <person name="Gentzbittel L."/>
            <person name="Childs K.L."/>
            <person name="Yandell M."/>
            <person name="Gundlach H."/>
            <person name="Mayer K.F."/>
            <person name="Schwartz D.C."/>
            <person name="Town C.D."/>
        </authorList>
    </citation>
    <scope>GENOME REANNOTATION</scope>
    <source>
        <strain evidence="4 5">cv. Jemalong A17</strain>
    </source>
</reference>
<evidence type="ECO:0000259" key="1">
    <source>
        <dbReference type="SMART" id="SM00256"/>
    </source>
</evidence>
<dbReference type="AlphaFoldDB" id="G7JM60"/>
<evidence type="ECO:0000313" key="2">
    <source>
        <dbReference type="EMBL" id="AES88493.2"/>
    </source>
</evidence>
<dbReference type="STRING" id="3880.G7JM60"/>
<organism evidence="2 5">
    <name type="scientific">Medicago truncatula</name>
    <name type="common">Barrel medic</name>
    <name type="synonym">Medicago tribuloides</name>
    <dbReference type="NCBI Taxonomy" id="3880"/>
    <lineage>
        <taxon>Eukaryota</taxon>
        <taxon>Viridiplantae</taxon>
        <taxon>Streptophyta</taxon>
        <taxon>Embryophyta</taxon>
        <taxon>Tracheophyta</taxon>
        <taxon>Spermatophyta</taxon>
        <taxon>Magnoliopsida</taxon>
        <taxon>eudicotyledons</taxon>
        <taxon>Gunneridae</taxon>
        <taxon>Pentapetalae</taxon>
        <taxon>rosids</taxon>
        <taxon>fabids</taxon>
        <taxon>Fabales</taxon>
        <taxon>Fabaceae</taxon>
        <taxon>Papilionoideae</taxon>
        <taxon>50 kb inversion clade</taxon>
        <taxon>NPAAA clade</taxon>
        <taxon>Hologalegina</taxon>
        <taxon>IRL clade</taxon>
        <taxon>Trifolieae</taxon>
        <taxon>Medicago</taxon>
    </lineage>
</organism>
<reference evidence="3" key="4">
    <citation type="journal article" date="2018" name="Nat. Plants">
        <title>Whole-genome landscape of Medicago truncatula symbiotic genes.</title>
        <authorList>
            <person name="Pecrix Y."/>
            <person name="Gamas P."/>
            <person name="Carrere S."/>
        </authorList>
    </citation>
    <scope>NUCLEOTIDE SEQUENCE</scope>
    <source>
        <tissue evidence="3">Leaves</tissue>
    </source>
</reference>
<dbReference type="EMBL" id="PSQE01000004">
    <property type="protein sequence ID" value="RHN60582.1"/>
    <property type="molecule type" value="Genomic_DNA"/>
</dbReference>
<dbReference type="InterPro" id="IPR036047">
    <property type="entry name" value="F-box-like_dom_sf"/>
</dbReference>
<sequence>MAEAVMEEKVTNHIPYDISFSILSKLPLKSLKRFECVCNAWSLLFEDSHFMNEFRTNCISKSHSYYNDTSLILYQFIETHYSIRYSFYLLSGERFENRVKLDLPNPFQEENPFFDFIDCDIIAGTLCLKKQKTLVLWNPATHESKVIPPSPAESIPPYREASTLFHGFGYDHIQDDIKIIRYVHFCRINGGGLQLLNVRREDVPWNEISYEPLWEIYSVRCNSWRKLDFNMPNCWSGSSNERLYLNGICHWWHVTEDQDGHFLVSFDFSNEMFFTTEIPLDIPLDIGTNLSFRLTKRHLVVLNGSIASISWYLDTTTFHISILSELGVKESWTKLFVVGPLLYIERLIGVGMNGDIFLI</sequence>
<dbReference type="PaxDb" id="3880-AES88493"/>
<accession>A0A0C3WWX5</accession>
<dbReference type="PANTHER" id="PTHR31672:SF13">
    <property type="entry name" value="F-BOX PROTEIN CPR30-LIKE"/>
    <property type="match status" value="1"/>
</dbReference>
<feature type="domain" description="F-box" evidence="1">
    <location>
        <begin position="14"/>
        <end position="54"/>
    </location>
</feature>
<dbReference type="EnsemblPlants" id="AES88493">
    <property type="protein sequence ID" value="AES88493"/>
    <property type="gene ID" value="MTR_4g055820"/>
</dbReference>
<dbReference type="Pfam" id="PF07734">
    <property type="entry name" value="FBA_1"/>
    <property type="match status" value="1"/>
</dbReference>
<dbReference type="Proteomes" id="UP000265566">
    <property type="component" value="Chromosome 4"/>
</dbReference>
<dbReference type="SUPFAM" id="SSF81383">
    <property type="entry name" value="F-box domain"/>
    <property type="match status" value="1"/>
</dbReference>
<dbReference type="HOGENOM" id="CLU_027176_5_0_1"/>
<protein>
    <submittedName>
        <fullName evidence="2">F-box protein interaction domain protein</fullName>
    </submittedName>
    <submittedName>
        <fullName evidence="3">Putative F-box domain-containing protein</fullName>
    </submittedName>
</protein>